<dbReference type="Gene3D" id="3.40.30.10">
    <property type="entry name" value="Glutaredoxin"/>
    <property type="match status" value="1"/>
</dbReference>
<dbReference type="SUPFAM" id="SSF47616">
    <property type="entry name" value="GST C-terminal domain-like"/>
    <property type="match status" value="1"/>
</dbReference>
<dbReference type="InterPro" id="IPR034333">
    <property type="entry name" value="GST_Zeta_N"/>
</dbReference>
<gene>
    <name evidence="4" type="ORF">GCM10007924_15730</name>
</gene>
<dbReference type="SUPFAM" id="SSF52833">
    <property type="entry name" value="Thioredoxin-like"/>
    <property type="match status" value="1"/>
</dbReference>
<accession>A0ABQ5U2P4</accession>
<dbReference type="Proteomes" id="UP001161409">
    <property type="component" value="Unassembled WGS sequence"/>
</dbReference>
<comment type="caution">
    <text evidence="4">The sequence shown here is derived from an EMBL/GenBank/DDBJ whole genome shotgun (WGS) entry which is preliminary data.</text>
</comment>
<dbReference type="SFLD" id="SFLDG00358">
    <property type="entry name" value="Main_(cytGST)"/>
    <property type="match status" value="1"/>
</dbReference>
<dbReference type="EMBL" id="BSNF01000006">
    <property type="protein sequence ID" value="GLQ06352.1"/>
    <property type="molecule type" value="Genomic_DNA"/>
</dbReference>
<keyword evidence="5" id="KW-1185">Reference proteome</keyword>
<feature type="domain" description="GST C-terminal" evidence="3">
    <location>
        <begin position="89"/>
        <end position="216"/>
    </location>
</feature>
<comment type="similarity">
    <text evidence="1">Belongs to the GST superfamily. Zeta family.</text>
</comment>
<reference evidence="4" key="1">
    <citation type="journal article" date="2014" name="Int. J. Syst. Evol. Microbiol.">
        <title>Complete genome of a new Firmicutes species belonging to the dominant human colonic microbiota ('Ruminococcus bicirculans') reveals two chromosomes and a selective capacity to utilize plant glucans.</title>
        <authorList>
            <consortium name="NISC Comparative Sequencing Program"/>
            <person name="Wegmann U."/>
            <person name="Louis P."/>
            <person name="Goesmann A."/>
            <person name="Henrissat B."/>
            <person name="Duncan S.H."/>
            <person name="Flint H.J."/>
        </authorList>
    </citation>
    <scope>NUCLEOTIDE SEQUENCE</scope>
    <source>
        <strain evidence="4">NBRC 103408</strain>
    </source>
</reference>
<sequence>MSLRLFGYWRSSASYRVRIALNLKGLGWKHQGVHLLRDGGEQLKADYAHLNPQKLVPTLVADGVPLTQSLAILEYLEEAYPDPPLLPEDLAGRARVRAIAAAIACDIHPLDNLRVLRYMKNALDSDETARNRWYAHWITEGFNALEITLGASETGQFCHGDQPTFADCCLVPQVYNARRFHIDMTPYPEICRIEQACLGLPAFDLARPEQQPDCED</sequence>
<dbReference type="PANTHER" id="PTHR42673:SF21">
    <property type="entry name" value="GLUTATHIONE S-TRANSFERASE YFCF"/>
    <property type="match status" value="1"/>
</dbReference>
<organism evidence="4 5">
    <name type="scientific">Sneathiella chinensis</name>
    <dbReference type="NCBI Taxonomy" id="349750"/>
    <lineage>
        <taxon>Bacteria</taxon>
        <taxon>Pseudomonadati</taxon>
        <taxon>Pseudomonadota</taxon>
        <taxon>Alphaproteobacteria</taxon>
        <taxon>Sneathiellales</taxon>
        <taxon>Sneathiellaceae</taxon>
        <taxon>Sneathiella</taxon>
    </lineage>
</organism>
<evidence type="ECO:0000259" key="2">
    <source>
        <dbReference type="PROSITE" id="PS50404"/>
    </source>
</evidence>
<dbReference type="RefSeq" id="WP_169560401.1">
    <property type="nucleotide sequence ID" value="NZ_BSNF01000006.1"/>
</dbReference>
<dbReference type="InterPro" id="IPR004045">
    <property type="entry name" value="Glutathione_S-Trfase_N"/>
</dbReference>
<protein>
    <submittedName>
        <fullName evidence="4">Maleylacetoacetate isomerase</fullName>
    </submittedName>
</protein>
<dbReference type="GO" id="GO:0016853">
    <property type="term" value="F:isomerase activity"/>
    <property type="evidence" value="ECO:0007669"/>
    <property type="project" value="UniProtKB-KW"/>
</dbReference>
<reference evidence="4" key="2">
    <citation type="submission" date="2023-01" db="EMBL/GenBank/DDBJ databases">
        <title>Draft genome sequence of Sneathiella chinensis strain NBRC 103408.</title>
        <authorList>
            <person name="Sun Q."/>
            <person name="Mori K."/>
        </authorList>
    </citation>
    <scope>NUCLEOTIDE SEQUENCE</scope>
    <source>
        <strain evidence="4">NBRC 103408</strain>
    </source>
</reference>
<dbReference type="InterPro" id="IPR034330">
    <property type="entry name" value="GST_Zeta_C"/>
</dbReference>
<dbReference type="PROSITE" id="PS50404">
    <property type="entry name" value="GST_NTER"/>
    <property type="match status" value="1"/>
</dbReference>
<dbReference type="InterPro" id="IPR005955">
    <property type="entry name" value="GST_Zeta"/>
</dbReference>
<evidence type="ECO:0000313" key="5">
    <source>
        <dbReference type="Proteomes" id="UP001161409"/>
    </source>
</evidence>
<keyword evidence="4" id="KW-0413">Isomerase</keyword>
<evidence type="ECO:0000256" key="1">
    <source>
        <dbReference type="ARBA" id="ARBA00010007"/>
    </source>
</evidence>
<dbReference type="InterPro" id="IPR036282">
    <property type="entry name" value="Glutathione-S-Trfase_C_sf"/>
</dbReference>
<dbReference type="InterPro" id="IPR010987">
    <property type="entry name" value="Glutathione-S-Trfase_C-like"/>
</dbReference>
<dbReference type="InterPro" id="IPR040079">
    <property type="entry name" value="Glutathione_S-Trfase"/>
</dbReference>
<dbReference type="SFLD" id="SFLDS00019">
    <property type="entry name" value="Glutathione_Transferase_(cytos"/>
    <property type="match status" value="1"/>
</dbReference>
<dbReference type="InterPro" id="IPR036249">
    <property type="entry name" value="Thioredoxin-like_sf"/>
</dbReference>
<evidence type="ECO:0000313" key="4">
    <source>
        <dbReference type="EMBL" id="GLQ06352.1"/>
    </source>
</evidence>
<dbReference type="NCBIfam" id="TIGR01262">
    <property type="entry name" value="maiA"/>
    <property type="match status" value="1"/>
</dbReference>
<proteinExistence type="inferred from homology"/>
<dbReference type="PROSITE" id="PS50405">
    <property type="entry name" value="GST_CTER"/>
    <property type="match status" value="1"/>
</dbReference>
<dbReference type="PANTHER" id="PTHR42673">
    <property type="entry name" value="MALEYLACETOACETATE ISOMERASE"/>
    <property type="match status" value="1"/>
</dbReference>
<name>A0ABQ5U2P4_9PROT</name>
<evidence type="ECO:0000259" key="3">
    <source>
        <dbReference type="PROSITE" id="PS50405"/>
    </source>
</evidence>
<dbReference type="Gene3D" id="1.20.1050.10">
    <property type="match status" value="1"/>
</dbReference>
<feature type="domain" description="GST N-terminal" evidence="2">
    <location>
        <begin position="1"/>
        <end position="84"/>
    </location>
</feature>
<dbReference type="Pfam" id="PF13417">
    <property type="entry name" value="GST_N_3"/>
    <property type="match status" value="1"/>
</dbReference>
<dbReference type="CDD" id="cd03191">
    <property type="entry name" value="GST_C_Zeta"/>
    <property type="match status" value="1"/>
</dbReference>
<dbReference type="CDD" id="cd03042">
    <property type="entry name" value="GST_N_Zeta"/>
    <property type="match status" value="1"/>
</dbReference>